<proteinExistence type="predicted"/>
<feature type="domain" description="YjiS-like" evidence="1">
    <location>
        <begin position="25"/>
        <end position="56"/>
    </location>
</feature>
<keyword evidence="3" id="KW-1185">Reference proteome</keyword>
<accession>A0A2G1MEE9</accession>
<organism evidence="2 3">
    <name type="scientific">Limimaricola cinnabarinus</name>
    <dbReference type="NCBI Taxonomy" id="1125964"/>
    <lineage>
        <taxon>Bacteria</taxon>
        <taxon>Pseudomonadati</taxon>
        <taxon>Pseudomonadota</taxon>
        <taxon>Alphaproteobacteria</taxon>
        <taxon>Rhodobacterales</taxon>
        <taxon>Paracoccaceae</taxon>
        <taxon>Limimaricola</taxon>
    </lineage>
</organism>
<dbReference type="Proteomes" id="UP000221860">
    <property type="component" value="Unassembled WGS sequence"/>
</dbReference>
<dbReference type="EMBL" id="NQWH01000021">
    <property type="protein sequence ID" value="PHP27101.1"/>
    <property type="molecule type" value="Genomic_DNA"/>
</dbReference>
<evidence type="ECO:0000259" key="1">
    <source>
        <dbReference type="Pfam" id="PF06568"/>
    </source>
</evidence>
<evidence type="ECO:0000313" key="2">
    <source>
        <dbReference type="EMBL" id="PHP27101.1"/>
    </source>
</evidence>
<dbReference type="InterPro" id="IPR009506">
    <property type="entry name" value="YjiS-like"/>
</dbReference>
<protein>
    <recommendedName>
        <fullName evidence="1">YjiS-like domain-containing protein</fullName>
    </recommendedName>
</protein>
<comment type="caution">
    <text evidence="2">The sequence shown here is derived from an EMBL/GenBank/DDBJ whole genome shotgun (WGS) entry which is preliminary data.</text>
</comment>
<dbReference type="RefSeq" id="WP_099277874.1">
    <property type="nucleotide sequence ID" value="NZ_KZ304964.1"/>
</dbReference>
<reference evidence="2 3" key="1">
    <citation type="submission" date="2017-08" db="EMBL/GenBank/DDBJ databases">
        <title>Draft Genome Sequence of Loktanella cinnabarina Strain XM1, Isolated from Coastal Surface Water.</title>
        <authorList>
            <person name="Ma R."/>
            <person name="Wang J."/>
            <person name="Wang Q."/>
            <person name="Ma Z."/>
            <person name="Li J."/>
            <person name="Chen L."/>
        </authorList>
    </citation>
    <scope>NUCLEOTIDE SEQUENCE [LARGE SCALE GENOMIC DNA]</scope>
    <source>
        <strain evidence="2 3">XM1</strain>
    </source>
</reference>
<gene>
    <name evidence="2" type="ORF">CJ301_13145</name>
</gene>
<evidence type="ECO:0000313" key="3">
    <source>
        <dbReference type="Proteomes" id="UP000221860"/>
    </source>
</evidence>
<dbReference type="AlphaFoldDB" id="A0A2G1MEE9"/>
<dbReference type="Pfam" id="PF06568">
    <property type="entry name" value="YjiS-like"/>
    <property type="match status" value="1"/>
</dbReference>
<name>A0A2G1MEE9_9RHOB</name>
<sequence>MPRTFEDHNFPTLYGRFAALRGDLAASTERRCIYRRTVAELSRLSDRDLADLGCDREGIVQMARDAARRAVPRA</sequence>